<gene>
    <name evidence="1" type="ORF">BV22DRAFT_1050844</name>
</gene>
<dbReference type="EMBL" id="MU266633">
    <property type="protein sequence ID" value="KAH7919759.1"/>
    <property type="molecule type" value="Genomic_DNA"/>
</dbReference>
<proteinExistence type="predicted"/>
<evidence type="ECO:0000313" key="2">
    <source>
        <dbReference type="Proteomes" id="UP000790709"/>
    </source>
</evidence>
<accession>A0ACB8B3B4</accession>
<keyword evidence="2" id="KW-1185">Reference proteome</keyword>
<organism evidence="1 2">
    <name type="scientific">Leucogyrophana mollusca</name>
    <dbReference type="NCBI Taxonomy" id="85980"/>
    <lineage>
        <taxon>Eukaryota</taxon>
        <taxon>Fungi</taxon>
        <taxon>Dikarya</taxon>
        <taxon>Basidiomycota</taxon>
        <taxon>Agaricomycotina</taxon>
        <taxon>Agaricomycetes</taxon>
        <taxon>Agaricomycetidae</taxon>
        <taxon>Boletales</taxon>
        <taxon>Boletales incertae sedis</taxon>
        <taxon>Leucogyrophana</taxon>
    </lineage>
</organism>
<comment type="caution">
    <text evidence="1">The sequence shown here is derived from an EMBL/GenBank/DDBJ whole genome shotgun (WGS) entry which is preliminary data.</text>
</comment>
<name>A0ACB8B3B4_9AGAM</name>
<evidence type="ECO:0000313" key="1">
    <source>
        <dbReference type="EMBL" id="KAH7919759.1"/>
    </source>
</evidence>
<protein>
    <submittedName>
        <fullName evidence="1">Uncharacterized protein</fullName>
    </submittedName>
</protein>
<reference evidence="1" key="1">
    <citation type="journal article" date="2021" name="New Phytol.">
        <title>Evolutionary innovations through gain and loss of genes in the ectomycorrhizal Boletales.</title>
        <authorList>
            <person name="Wu G."/>
            <person name="Miyauchi S."/>
            <person name="Morin E."/>
            <person name="Kuo A."/>
            <person name="Drula E."/>
            <person name="Varga T."/>
            <person name="Kohler A."/>
            <person name="Feng B."/>
            <person name="Cao Y."/>
            <person name="Lipzen A."/>
            <person name="Daum C."/>
            <person name="Hundley H."/>
            <person name="Pangilinan J."/>
            <person name="Johnson J."/>
            <person name="Barry K."/>
            <person name="LaButti K."/>
            <person name="Ng V."/>
            <person name="Ahrendt S."/>
            <person name="Min B."/>
            <person name="Choi I.G."/>
            <person name="Park H."/>
            <person name="Plett J.M."/>
            <person name="Magnuson J."/>
            <person name="Spatafora J.W."/>
            <person name="Nagy L.G."/>
            <person name="Henrissat B."/>
            <person name="Grigoriev I.V."/>
            <person name="Yang Z.L."/>
            <person name="Xu J."/>
            <person name="Martin F.M."/>
        </authorList>
    </citation>
    <scope>NUCLEOTIDE SEQUENCE</scope>
    <source>
        <strain evidence="1">KUC20120723A-06</strain>
    </source>
</reference>
<dbReference type="Proteomes" id="UP000790709">
    <property type="component" value="Unassembled WGS sequence"/>
</dbReference>
<sequence length="185" mass="20708">MSSRADDSWTAPNSIMEWREEGTTTAKLDALVRILQYHLEADGRQPLKAHIDGCNVTPDPDHPPQAVPAIPADPEQQPDNALRAPGQDRRIFKLFSIQYLELNGQSPMAKLNLAFANILVLVDTLWSAQEDAQLKGCVWRQPQKKKVRVYWLIADKTPDVFLNNISFDKGAMLAAFVGSLVEMRA</sequence>